<evidence type="ECO:0000313" key="8">
    <source>
        <dbReference type="EMBL" id="TCI13865.1"/>
    </source>
</evidence>
<keyword evidence="4 6" id="KW-1133">Transmembrane helix</keyword>
<dbReference type="PANTHER" id="PTHR30619">
    <property type="entry name" value="DNA INTERNALIZATION/COMPETENCE PROTEIN COMEC/REC2"/>
    <property type="match status" value="1"/>
</dbReference>
<dbReference type="NCBIfam" id="TIGR00361">
    <property type="entry name" value="ComEC_Rec2"/>
    <property type="match status" value="1"/>
</dbReference>
<dbReference type="GO" id="GO:0005886">
    <property type="term" value="C:plasma membrane"/>
    <property type="evidence" value="ECO:0007669"/>
    <property type="project" value="UniProtKB-SubCell"/>
</dbReference>
<feature type="transmembrane region" description="Helical" evidence="6">
    <location>
        <begin position="46"/>
        <end position="64"/>
    </location>
</feature>
<evidence type="ECO:0000256" key="3">
    <source>
        <dbReference type="ARBA" id="ARBA00022692"/>
    </source>
</evidence>
<dbReference type="InterPro" id="IPR004477">
    <property type="entry name" value="ComEC_N"/>
</dbReference>
<feature type="transmembrane region" description="Helical" evidence="6">
    <location>
        <begin position="284"/>
        <end position="313"/>
    </location>
</feature>
<evidence type="ECO:0000259" key="7">
    <source>
        <dbReference type="SMART" id="SM00849"/>
    </source>
</evidence>
<feature type="domain" description="Metallo-beta-lactamase" evidence="7">
    <location>
        <begin position="523"/>
        <end position="709"/>
    </location>
</feature>
<feature type="transmembrane region" description="Helical" evidence="6">
    <location>
        <begin position="325"/>
        <end position="358"/>
    </location>
</feature>
<dbReference type="EMBL" id="SJTG01000001">
    <property type="protein sequence ID" value="TCI13865.1"/>
    <property type="molecule type" value="Genomic_DNA"/>
</dbReference>
<evidence type="ECO:0000256" key="2">
    <source>
        <dbReference type="ARBA" id="ARBA00022475"/>
    </source>
</evidence>
<keyword evidence="9" id="KW-1185">Reference proteome</keyword>
<dbReference type="Proteomes" id="UP000291822">
    <property type="component" value="Unassembled WGS sequence"/>
</dbReference>
<dbReference type="InterPro" id="IPR035681">
    <property type="entry name" value="ComA-like_MBL"/>
</dbReference>
<keyword evidence="2" id="KW-1003">Cell membrane</keyword>
<dbReference type="CDD" id="cd07731">
    <property type="entry name" value="ComA-like_MBL-fold"/>
    <property type="match status" value="1"/>
</dbReference>
<evidence type="ECO:0000256" key="4">
    <source>
        <dbReference type="ARBA" id="ARBA00022989"/>
    </source>
</evidence>
<keyword evidence="5 6" id="KW-0472">Membrane</keyword>
<name>A0A4R0YWK8_9GAMM</name>
<comment type="subcellular location">
    <subcellularLocation>
        <location evidence="1">Cell membrane</location>
        <topology evidence="1">Multi-pass membrane protein</topology>
    </subcellularLocation>
</comment>
<feature type="transmembrane region" description="Helical" evidence="6">
    <location>
        <begin position="240"/>
        <end position="264"/>
    </location>
</feature>
<dbReference type="AlphaFoldDB" id="A0A4R0YWK8"/>
<evidence type="ECO:0000256" key="6">
    <source>
        <dbReference type="SAM" id="Phobius"/>
    </source>
</evidence>
<gene>
    <name evidence="8" type="ORF">EZM97_08145</name>
</gene>
<organism evidence="8 9">
    <name type="scientific">Dyella soli</name>
    <dbReference type="NCBI Taxonomy" id="522319"/>
    <lineage>
        <taxon>Bacteria</taxon>
        <taxon>Pseudomonadati</taxon>
        <taxon>Pseudomonadota</taxon>
        <taxon>Gammaproteobacteria</taxon>
        <taxon>Lysobacterales</taxon>
        <taxon>Rhodanobacteraceae</taxon>
        <taxon>Dyella</taxon>
    </lineage>
</organism>
<dbReference type="InterPro" id="IPR052159">
    <property type="entry name" value="Competence_DNA_uptake"/>
</dbReference>
<sequence>MVGALAWLMGAVSVQCLADLPSQQVLLGICPPGCLLMVFAWRRFPWVGWVGTAVVGFCWAAFAGKQAMANRWPGDWEGRDVQVEAHVQDLPESTSESTRFMARVTSLDRDVPWEGTARLTWYRTADAGPAAVGPCETWRLTVRLKRPRGFVNPGGADAERNALARGMDATGYVRDVPSNRRSSPTPLCVDALRQRIARGIAARVPVERDAALLTALAVGDTRSLTLEDWQIARGNGVSHLIAISGFHVGVAALGGAWLVALAYFAMPWMGQRWPKVQAMACGGFAVAFAYGALAGFGIATVRTLLMIAVIALCRCLRRAPSGAHAMALASTILLACDPLSVLLPGFWLSFVGVAFLMFALNSASEGVTGFAKGLLQSQLLMSTALLPLTMWFFGESSLVGALSNLIAVPLVSLVIVPLALLGAIFLLVFPVGTGWVLWPASRLVHGQWWWLEWLERWPGAHWFLPEVSIAALVLAMIGAIWLFLPRGWPARWLGVLGFAPLLMPPLDRPEAGAFQVWTLDVGQGLAVLIRTRSHALLYDAGARFRTGFDLGEAVVLRSLRGMGINRLDAVVISHADNDHAGGAGAVVRAFPKARRLAGEPERMPLAMDACTAGQSWEWDHVRFEMLLPGGTPTGASPNDRSCVLLVEHGGGRFLLTGDITTRAETRLPASLADGRPLVLQVGHHGSRTSSGEGFLQSTRPALGLISAGWRNRFGHPHPKVVERFERHEVPLLNTAVAGAIRVDFPANAPPRVTATWRQDAARYWRER</sequence>
<keyword evidence="3 6" id="KW-0812">Transmembrane</keyword>
<dbReference type="InterPro" id="IPR036866">
    <property type="entry name" value="RibonucZ/Hydroxyglut_hydro"/>
</dbReference>
<feature type="transmembrane region" description="Helical" evidence="6">
    <location>
        <begin position="405"/>
        <end position="429"/>
    </location>
</feature>
<dbReference type="InterPro" id="IPR004797">
    <property type="entry name" value="Competence_ComEC/Rec2"/>
</dbReference>
<proteinExistence type="predicted"/>
<dbReference type="SMART" id="SM00849">
    <property type="entry name" value="Lactamase_B"/>
    <property type="match status" value="1"/>
</dbReference>
<dbReference type="InterPro" id="IPR001279">
    <property type="entry name" value="Metallo-B-lactamas"/>
</dbReference>
<dbReference type="NCBIfam" id="TIGR00360">
    <property type="entry name" value="ComEC_N-term"/>
    <property type="match status" value="1"/>
</dbReference>
<dbReference type="InterPro" id="IPR025405">
    <property type="entry name" value="DUF4131"/>
</dbReference>
<evidence type="ECO:0000256" key="1">
    <source>
        <dbReference type="ARBA" id="ARBA00004651"/>
    </source>
</evidence>
<dbReference type="SUPFAM" id="SSF56281">
    <property type="entry name" value="Metallo-hydrolase/oxidoreductase"/>
    <property type="match status" value="1"/>
</dbReference>
<feature type="transmembrane region" description="Helical" evidence="6">
    <location>
        <begin position="462"/>
        <end position="484"/>
    </location>
</feature>
<accession>A0A4R0YWK8</accession>
<feature type="transmembrane region" description="Helical" evidence="6">
    <location>
        <begin position="370"/>
        <end position="393"/>
    </location>
</feature>
<dbReference type="GO" id="GO:0030420">
    <property type="term" value="P:establishment of competence for transformation"/>
    <property type="evidence" value="ECO:0007669"/>
    <property type="project" value="InterPro"/>
</dbReference>
<evidence type="ECO:0000256" key="5">
    <source>
        <dbReference type="ARBA" id="ARBA00023136"/>
    </source>
</evidence>
<comment type="caution">
    <text evidence="8">The sequence shown here is derived from an EMBL/GenBank/DDBJ whole genome shotgun (WGS) entry which is preliminary data.</text>
</comment>
<reference evidence="8 9" key="1">
    <citation type="submission" date="2019-02" db="EMBL/GenBank/DDBJ databases">
        <title>Dyella amyloliquefaciens sp. nov., isolated from forest soil.</title>
        <authorList>
            <person name="Gao Z.-H."/>
            <person name="Qiu L.-H."/>
        </authorList>
    </citation>
    <scope>NUCLEOTIDE SEQUENCE [LARGE SCALE GENOMIC DNA]</scope>
    <source>
        <strain evidence="8 9">KACC 12747</strain>
    </source>
</reference>
<dbReference type="Pfam" id="PF00753">
    <property type="entry name" value="Lactamase_B"/>
    <property type="match status" value="1"/>
</dbReference>
<dbReference type="Pfam" id="PF03772">
    <property type="entry name" value="Competence"/>
    <property type="match status" value="1"/>
</dbReference>
<dbReference type="PANTHER" id="PTHR30619:SF1">
    <property type="entry name" value="RECOMBINATION PROTEIN 2"/>
    <property type="match status" value="1"/>
</dbReference>
<evidence type="ECO:0000313" key="9">
    <source>
        <dbReference type="Proteomes" id="UP000291822"/>
    </source>
</evidence>
<dbReference type="Pfam" id="PF13567">
    <property type="entry name" value="DUF4131"/>
    <property type="match status" value="1"/>
</dbReference>
<dbReference type="Gene3D" id="3.60.15.10">
    <property type="entry name" value="Ribonuclease Z/Hydroxyacylglutathione hydrolase-like"/>
    <property type="match status" value="1"/>
</dbReference>
<protein>
    <submittedName>
        <fullName evidence="8">DNA internalization-related competence protein ComEC/Rec2</fullName>
    </submittedName>
</protein>